<gene>
    <name evidence="1" type="ORF">GCM10007304_23050</name>
</gene>
<name>A0A917FV80_9NOCA</name>
<organism evidence="1 2">
    <name type="scientific">Rhodococcoides trifolii</name>
    <dbReference type="NCBI Taxonomy" id="908250"/>
    <lineage>
        <taxon>Bacteria</taxon>
        <taxon>Bacillati</taxon>
        <taxon>Actinomycetota</taxon>
        <taxon>Actinomycetes</taxon>
        <taxon>Mycobacteriales</taxon>
        <taxon>Nocardiaceae</taxon>
        <taxon>Rhodococcoides</taxon>
    </lineage>
</organism>
<evidence type="ECO:0000313" key="1">
    <source>
        <dbReference type="EMBL" id="GGG08355.1"/>
    </source>
</evidence>
<comment type="caution">
    <text evidence="1">The sequence shown here is derived from an EMBL/GenBank/DDBJ whole genome shotgun (WGS) entry which is preliminary data.</text>
</comment>
<protein>
    <recommendedName>
        <fullName evidence="3">Sensor domain-containing protein</fullName>
    </recommendedName>
</protein>
<dbReference type="AlphaFoldDB" id="A0A917FV80"/>
<reference evidence="1" key="2">
    <citation type="submission" date="2020-09" db="EMBL/GenBank/DDBJ databases">
        <authorList>
            <person name="Sun Q."/>
            <person name="Sedlacek I."/>
        </authorList>
    </citation>
    <scope>NUCLEOTIDE SEQUENCE</scope>
    <source>
        <strain evidence="1">CCM 7905</strain>
    </source>
</reference>
<evidence type="ECO:0000313" key="2">
    <source>
        <dbReference type="Proteomes" id="UP000654257"/>
    </source>
</evidence>
<dbReference type="Proteomes" id="UP000654257">
    <property type="component" value="Unassembled WGS sequence"/>
</dbReference>
<reference evidence="1" key="1">
    <citation type="journal article" date="2014" name="Int. J. Syst. Evol. Microbiol.">
        <title>Complete genome sequence of Corynebacterium casei LMG S-19264T (=DSM 44701T), isolated from a smear-ripened cheese.</title>
        <authorList>
            <consortium name="US DOE Joint Genome Institute (JGI-PGF)"/>
            <person name="Walter F."/>
            <person name="Albersmeier A."/>
            <person name="Kalinowski J."/>
            <person name="Ruckert C."/>
        </authorList>
    </citation>
    <scope>NUCLEOTIDE SEQUENCE</scope>
    <source>
        <strain evidence="1">CCM 7905</strain>
    </source>
</reference>
<sequence length="227" mass="22973">MGRRTRHAAFAAGAALIVAGCGGSTVSGTPEPSSAAPLSSSPIEGGLDTMLVDPSVFPAPYEAVVLPQQAAAAAAQDLDGIGADASVDPAGCKPSARGTAAGSTALVVGTDNETRATISIELTRVRDSLADQVSQWEQCPSVQATSNDVVSTVTTDLVPAPPIDADDTAAYRRTVTSGSGEVTQSMLSLVAQKSDVRITATFMSFSGDTPDSATLDELFTQSVQKVG</sequence>
<evidence type="ECO:0008006" key="3">
    <source>
        <dbReference type="Google" id="ProtNLM"/>
    </source>
</evidence>
<dbReference type="RefSeq" id="WP_188544909.1">
    <property type="nucleotide sequence ID" value="NZ_BMCU01000002.1"/>
</dbReference>
<proteinExistence type="predicted"/>
<accession>A0A917FV80</accession>
<dbReference type="PROSITE" id="PS51257">
    <property type="entry name" value="PROKAR_LIPOPROTEIN"/>
    <property type="match status" value="1"/>
</dbReference>
<keyword evidence="2" id="KW-1185">Reference proteome</keyword>
<dbReference type="EMBL" id="BMCU01000002">
    <property type="protein sequence ID" value="GGG08355.1"/>
    <property type="molecule type" value="Genomic_DNA"/>
</dbReference>